<protein>
    <recommendedName>
        <fullName evidence="4 5">Small ribosomal subunit protein uS2</fullName>
    </recommendedName>
</protein>
<dbReference type="InterPro" id="IPR018130">
    <property type="entry name" value="Ribosomal_uS2_CS"/>
</dbReference>
<evidence type="ECO:0000313" key="9">
    <source>
        <dbReference type="Proteomes" id="UP000068167"/>
    </source>
</evidence>
<feature type="region of interest" description="Disordered" evidence="7">
    <location>
        <begin position="242"/>
        <end position="261"/>
    </location>
</feature>
<dbReference type="PRINTS" id="PR00395">
    <property type="entry name" value="RIBOSOMALS2"/>
</dbReference>
<dbReference type="Gene3D" id="1.10.287.610">
    <property type="entry name" value="Helix hairpin bin"/>
    <property type="match status" value="1"/>
</dbReference>
<evidence type="ECO:0000256" key="3">
    <source>
        <dbReference type="ARBA" id="ARBA00023274"/>
    </source>
</evidence>
<keyword evidence="9" id="KW-1185">Reference proteome</keyword>
<dbReference type="NCBIfam" id="TIGR01011">
    <property type="entry name" value="rpsB_bact"/>
    <property type="match status" value="1"/>
</dbReference>
<dbReference type="KEGG" id="mpk:VL20_2506"/>
<evidence type="ECO:0000313" key="8">
    <source>
        <dbReference type="EMBL" id="AKV67591.1"/>
    </source>
</evidence>
<evidence type="ECO:0000256" key="5">
    <source>
        <dbReference type="HAMAP-Rule" id="MF_00291"/>
    </source>
</evidence>
<dbReference type="GO" id="GO:0006412">
    <property type="term" value="P:translation"/>
    <property type="evidence" value="ECO:0007669"/>
    <property type="project" value="UniProtKB-UniRule"/>
</dbReference>
<dbReference type="HAMAP" id="MF_00291_B">
    <property type="entry name" value="Ribosomal_uS2_B"/>
    <property type="match status" value="1"/>
</dbReference>
<dbReference type="Proteomes" id="UP000068167">
    <property type="component" value="Chromosome"/>
</dbReference>
<name>A0A0K1S0U3_9CHRO</name>
<sequence>MEDKPEKEKNMPVVSLAELLESGVHFGHQTRRWNPKMSQYIYTARNGVHIIDLVQTAQLIEEAYEFVRGEADRGKRFLFIGTKRQAAAIIKQEALRSGSHFVNQRWLGGMLTNWETIRGRVERLKELEELENSGALDKRPKKEASVLRRELGKLEKYLGGIKTMRRLPDLVIVVDQRREYNAIQECQKLGIPIISLLDTNCDPDLVDVPIPANDDAIRSVKLILGKISDAIIEGRRGGQAAVEEYEEDYEDETEYEEEGDYSQYAAEFASGDDDN</sequence>
<dbReference type="SUPFAM" id="SSF52313">
    <property type="entry name" value="Ribosomal protein S2"/>
    <property type="match status" value="1"/>
</dbReference>
<dbReference type="EMBL" id="CP011339">
    <property type="protein sequence ID" value="AKV67591.1"/>
    <property type="molecule type" value="Genomic_DNA"/>
</dbReference>
<proteinExistence type="inferred from homology"/>
<dbReference type="FunFam" id="1.10.287.610:FF:000001">
    <property type="entry name" value="30S ribosomal protein S2"/>
    <property type="match status" value="1"/>
</dbReference>
<dbReference type="Pfam" id="PF00318">
    <property type="entry name" value="Ribosomal_S2"/>
    <property type="match status" value="1"/>
</dbReference>
<dbReference type="PANTHER" id="PTHR12534">
    <property type="entry name" value="30S RIBOSOMAL PROTEIN S2 PROKARYOTIC AND ORGANELLAR"/>
    <property type="match status" value="1"/>
</dbReference>
<evidence type="ECO:0000256" key="1">
    <source>
        <dbReference type="ARBA" id="ARBA00006242"/>
    </source>
</evidence>
<accession>A0A0K1S0U3</accession>
<dbReference type="CDD" id="cd01425">
    <property type="entry name" value="RPS2"/>
    <property type="match status" value="1"/>
</dbReference>
<dbReference type="AlphaFoldDB" id="A0A0K1S0U3"/>
<organism evidence="8 9">
    <name type="scientific">Microcystis panniformis FACHB-1757</name>
    <dbReference type="NCBI Taxonomy" id="1638788"/>
    <lineage>
        <taxon>Bacteria</taxon>
        <taxon>Bacillati</taxon>
        <taxon>Cyanobacteriota</taxon>
        <taxon>Cyanophyceae</taxon>
        <taxon>Oscillatoriophycideae</taxon>
        <taxon>Chroococcales</taxon>
        <taxon>Microcystaceae</taxon>
        <taxon>Microcystis</taxon>
    </lineage>
</organism>
<feature type="compositionally biased region" description="Acidic residues" evidence="7">
    <location>
        <begin position="243"/>
        <end position="260"/>
    </location>
</feature>
<keyword evidence="3 5" id="KW-0687">Ribonucleoprotein</keyword>
<gene>
    <name evidence="5" type="primary">rpsB</name>
    <name evidence="5" type="synonym">rps2</name>
    <name evidence="8" type="ORF">VL20_2506</name>
</gene>
<dbReference type="InterPro" id="IPR023591">
    <property type="entry name" value="Ribosomal_uS2_flav_dom_sf"/>
</dbReference>
<evidence type="ECO:0000256" key="6">
    <source>
        <dbReference type="RuleBase" id="RU003631"/>
    </source>
</evidence>
<evidence type="ECO:0000256" key="4">
    <source>
        <dbReference type="ARBA" id="ARBA00035256"/>
    </source>
</evidence>
<dbReference type="InterPro" id="IPR005706">
    <property type="entry name" value="Ribosomal_uS2_bac/mit/plastid"/>
</dbReference>
<dbReference type="PATRIC" id="fig|1638788.3.peg.2519"/>
<dbReference type="GO" id="GO:0003735">
    <property type="term" value="F:structural constituent of ribosome"/>
    <property type="evidence" value="ECO:0007669"/>
    <property type="project" value="InterPro"/>
</dbReference>
<dbReference type="PROSITE" id="PS00963">
    <property type="entry name" value="RIBOSOMAL_S2_2"/>
    <property type="match status" value="1"/>
</dbReference>
<evidence type="ECO:0000256" key="2">
    <source>
        <dbReference type="ARBA" id="ARBA00022980"/>
    </source>
</evidence>
<dbReference type="GO" id="GO:0022627">
    <property type="term" value="C:cytosolic small ribosomal subunit"/>
    <property type="evidence" value="ECO:0007669"/>
    <property type="project" value="TreeGrafter"/>
</dbReference>
<keyword evidence="2 5" id="KW-0689">Ribosomal protein</keyword>
<evidence type="ECO:0000256" key="7">
    <source>
        <dbReference type="SAM" id="MobiDB-lite"/>
    </source>
</evidence>
<dbReference type="InterPro" id="IPR001865">
    <property type="entry name" value="Ribosomal_uS2"/>
</dbReference>
<reference evidence="8 9" key="1">
    <citation type="journal article" date="2016" name="Stand. Genomic Sci.">
        <title>Complete genome sequence and genomic characterization of Microcystis panniformis FACHB 1757 by third-generation sequencing.</title>
        <authorList>
            <person name="Zhang J.Y."/>
            <person name="Guan R."/>
            <person name="Zhang H.J."/>
            <person name="Li H."/>
            <person name="Xiao P."/>
            <person name="Yu G.L."/>
            <person name="Du L."/>
            <person name="Cao D.M."/>
            <person name="Zhu B.C."/>
            <person name="Li R.H."/>
            <person name="Lu Z.H."/>
        </authorList>
    </citation>
    <scope>NUCLEOTIDE SEQUENCE [LARGE SCALE GENOMIC DNA]</scope>
    <source>
        <strain evidence="8 9">FACHB-1757</strain>
    </source>
</reference>
<dbReference type="Gene3D" id="3.40.50.10490">
    <property type="entry name" value="Glucose-6-phosphate isomerase like protein, domain 1"/>
    <property type="match status" value="1"/>
</dbReference>
<dbReference type="PROSITE" id="PS00962">
    <property type="entry name" value="RIBOSOMAL_S2_1"/>
    <property type="match status" value="1"/>
</dbReference>
<comment type="similarity">
    <text evidence="1 5 6">Belongs to the universal ribosomal protein uS2 family.</text>
</comment>
<dbReference type="PANTHER" id="PTHR12534:SF0">
    <property type="entry name" value="SMALL RIBOSOMAL SUBUNIT PROTEIN US2M"/>
    <property type="match status" value="1"/>
</dbReference>